<dbReference type="CDD" id="cd00959">
    <property type="entry name" value="DeoC"/>
    <property type="match status" value="1"/>
</dbReference>
<proteinExistence type="inferred from homology"/>
<dbReference type="FunFam" id="3.20.20.70:FF:000044">
    <property type="entry name" value="Deoxyribose-phosphate aldolase"/>
    <property type="match status" value="1"/>
</dbReference>
<reference evidence="8 9" key="1">
    <citation type="submission" date="2016-02" db="EMBL/GenBank/DDBJ databases">
        <title>Paenibacillus sp. LPB0068, isolated from Crassostrea gigas.</title>
        <authorList>
            <person name="Shin S.-K."/>
            <person name="Yi H."/>
        </authorList>
    </citation>
    <scope>NUCLEOTIDE SEQUENCE [LARGE SCALE GENOMIC DNA]</scope>
    <source>
        <strain evidence="8 9">LPB0068</strain>
    </source>
</reference>
<evidence type="ECO:0000256" key="2">
    <source>
        <dbReference type="ARBA" id="ARBA00022490"/>
    </source>
</evidence>
<protein>
    <recommendedName>
        <fullName evidence="7">Deoxyribose-phosphate aldolase</fullName>
        <shortName evidence="7">DERA</shortName>
        <ecNumber evidence="7">4.1.2.4</ecNumber>
    </recommendedName>
    <alternativeName>
        <fullName evidence="7">2-deoxy-D-ribose 5-phosphate aldolase</fullName>
    </alternativeName>
    <alternativeName>
        <fullName evidence="7">Phosphodeoxyriboaldolase</fullName>
        <shortName evidence="7">Deoxyriboaldolase</shortName>
    </alternativeName>
</protein>
<dbReference type="KEGG" id="pcx:LPB68_15445"/>
<evidence type="ECO:0000313" key="9">
    <source>
        <dbReference type="Proteomes" id="UP000077134"/>
    </source>
</evidence>
<keyword evidence="3 7" id="KW-0456">Lyase</keyword>
<dbReference type="GO" id="GO:0006018">
    <property type="term" value="P:2-deoxyribose 1-phosphate catabolic process"/>
    <property type="evidence" value="ECO:0007669"/>
    <property type="project" value="UniProtKB-UniRule"/>
</dbReference>
<evidence type="ECO:0000256" key="3">
    <source>
        <dbReference type="ARBA" id="ARBA00023239"/>
    </source>
</evidence>
<comment type="similarity">
    <text evidence="1 7">Belongs to the DeoC/FbaB aldolase family. DeoC type 1 subfamily.</text>
</comment>
<dbReference type="PANTHER" id="PTHR10889:SF1">
    <property type="entry name" value="DEOXYRIBOSE-PHOSPHATE ALDOLASE"/>
    <property type="match status" value="1"/>
</dbReference>
<comment type="function">
    <text evidence="6 7">Catalyzes a reversible aldol reaction between acetaldehyde and D-glyceraldehyde 3-phosphate to generate 2-deoxy-D-ribose 5-phosphate.</text>
</comment>
<dbReference type="EC" id="4.1.2.4" evidence="7"/>
<dbReference type="NCBIfam" id="TIGR00126">
    <property type="entry name" value="deoC"/>
    <property type="match status" value="1"/>
</dbReference>
<dbReference type="PIRSF" id="PIRSF001357">
    <property type="entry name" value="DeoC"/>
    <property type="match status" value="1"/>
</dbReference>
<dbReference type="Pfam" id="PF01791">
    <property type="entry name" value="DeoC"/>
    <property type="match status" value="1"/>
</dbReference>
<dbReference type="InterPro" id="IPR013785">
    <property type="entry name" value="Aldolase_TIM"/>
</dbReference>
<sequence>MSEQSISRIIDHTLLKADAKKEDIQKLAEEAKIHGFASVCVNPAWVAVAHEVLKDTPEVKVCTVIGFPLGASTPEVKAFEVENAIANGAGEVDMVINIGALKGQDDALVLRDIAAVVQAASGKALTKVIIETCLLTDEEKVRACKLAVEAGADFVKTSTGFSTGGATKEDISLMRATVGPNIGVKASGGVRSAEDAKVMVEAGASRIGTSGGVAIAKGEQSNSSY</sequence>
<keyword evidence="2 7" id="KW-0963">Cytoplasm</keyword>
<dbReference type="GO" id="GO:0004139">
    <property type="term" value="F:deoxyribose-phosphate aldolase activity"/>
    <property type="evidence" value="ECO:0007669"/>
    <property type="project" value="UniProtKB-UniRule"/>
</dbReference>
<dbReference type="HAMAP" id="MF_00114">
    <property type="entry name" value="DeoC_type1"/>
    <property type="match status" value="1"/>
</dbReference>
<dbReference type="Proteomes" id="UP000077134">
    <property type="component" value="Unassembled WGS sequence"/>
</dbReference>
<dbReference type="PANTHER" id="PTHR10889">
    <property type="entry name" value="DEOXYRIBOSE-PHOSPHATE ALDOLASE"/>
    <property type="match status" value="1"/>
</dbReference>
<dbReference type="InterPro" id="IPR011343">
    <property type="entry name" value="DeoC"/>
</dbReference>
<dbReference type="SUPFAM" id="SSF51569">
    <property type="entry name" value="Aldolase"/>
    <property type="match status" value="1"/>
</dbReference>
<evidence type="ECO:0000313" key="8">
    <source>
        <dbReference type="EMBL" id="OAB75884.1"/>
    </source>
</evidence>
<dbReference type="GO" id="GO:0009264">
    <property type="term" value="P:deoxyribonucleotide catabolic process"/>
    <property type="evidence" value="ECO:0007669"/>
    <property type="project" value="UniProtKB-UniRule"/>
</dbReference>
<comment type="subcellular location">
    <subcellularLocation>
        <location evidence="7">Cytoplasm</location>
    </subcellularLocation>
</comment>
<feature type="active site" description="Proton donor/acceptor" evidence="7">
    <location>
        <position position="185"/>
    </location>
</feature>
<dbReference type="UniPathway" id="UPA00002">
    <property type="reaction ID" value="UER00468"/>
</dbReference>
<evidence type="ECO:0000256" key="5">
    <source>
        <dbReference type="ARBA" id="ARBA00048791"/>
    </source>
</evidence>
<organism evidence="8 9">
    <name type="scientific">Paenibacillus crassostreae</name>
    <dbReference type="NCBI Taxonomy" id="1763538"/>
    <lineage>
        <taxon>Bacteria</taxon>
        <taxon>Bacillati</taxon>
        <taxon>Bacillota</taxon>
        <taxon>Bacilli</taxon>
        <taxon>Bacillales</taxon>
        <taxon>Paenibacillaceae</taxon>
        <taxon>Paenibacillus</taxon>
    </lineage>
</organism>
<dbReference type="EMBL" id="LSFN01000006">
    <property type="protein sequence ID" value="OAB75884.1"/>
    <property type="molecule type" value="Genomic_DNA"/>
</dbReference>
<evidence type="ECO:0000256" key="6">
    <source>
        <dbReference type="ARBA" id="ARBA00056337"/>
    </source>
</evidence>
<comment type="pathway">
    <text evidence="7">Carbohydrate degradation; 2-deoxy-D-ribose 1-phosphate degradation; D-glyceraldehyde 3-phosphate and acetaldehyde from 2-deoxy-alpha-D-ribose 1-phosphate: step 2/2.</text>
</comment>
<feature type="active site" description="Schiff-base intermediate with acetaldehyde" evidence="7">
    <location>
        <position position="156"/>
    </location>
</feature>
<evidence type="ECO:0000256" key="1">
    <source>
        <dbReference type="ARBA" id="ARBA00010936"/>
    </source>
</evidence>
<dbReference type="STRING" id="1763538.LPB68_15445"/>
<accession>A0A167EUA7</accession>
<dbReference type="AlphaFoldDB" id="A0A167EUA7"/>
<comment type="caution">
    <text evidence="8">The sequence shown here is derived from an EMBL/GenBank/DDBJ whole genome shotgun (WGS) entry which is preliminary data.</text>
</comment>
<comment type="catalytic activity">
    <reaction evidence="5 7">
        <text>2-deoxy-D-ribose 5-phosphate = D-glyceraldehyde 3-phosphate + acetaldehyde</text>
        <dbReference type="Rhea" id="RHEA:12821"/>
        <dbReference type="ChEBI" id="CHEBI:15343"/>
        <dbReference type="ChEBI" id="CHEBI:59776"/>
        <dbReference type="ChEBI" id="CHEBI:62877"/>
        <dbReference type="EC" id="4.1.2.4"/>
    </reaction>
</comment>
<evidence type="ECO:0000256" key="4">
    <source>
        <dbReference type="ARBA" id="ARBA00023270"/>
    </source>
</evidence>
<dbReference type="SMART" id="SM01133">
    <property type="entry name" value="DeoC"/>
    <property type="match status" value="1"/>
</dbReference>
<dbReference type="GO" id="GO:0005737">
    <property type="term" value="C:cytoplasm"/>
    <property type="evidence" value="ECO:0007669"/>
    <property type="project" value="UniProtKB-SubCell"/>
</dbReference>
<name>A0A167EUA7_9BACL</name>
<dbReference type="GO" id="GO:0016052">
    <property type="term" value="P:carbohydrate catabolic process"/>
    <property type="evidence" value="ECO:0007669"/>
    <property type="project" value="TreeGrafter"/>
</dbReference>
<dbReference type="Gene3D" id="3.20.20.70">
    <property type="entry name" value="Aldolase class I"/>
    <property type="match status" value="1"/>
</dbReference>
<evidence type="ECO:0000256" key="7">
    <source>
        <dbReference type="HAMAP-Rule" id="MF_00114"/>
    </source>
</evidence>
<keyword evidence="9" id="KW-1185">Reference proteome</keyword>
<feature type="active site" description="Proton donor/acceptor" evidence="7">
    <location>
        <position position="93"/>
    </location>
</feature>
<gene>
    <name evidence="7" type="primary">deoC</name>
    <name evidence="8" type="ORF">PNBC_07575</name>
</gene>
<keyword evidence="4 7" id="KW-0704">Schiff base</keyword>
<dbReference type="InterPro" id="IPR028581">
    <property type="entry name" value="DeoC_typeI"/>
</dbReference>
<dbReference type="RefSeq" id="WP_068656824.1">
    <property type="nucleotide sequence ID" value="NZ_CP017770.1"/>
</dbReference>
<dbReference type="InterPro" id="IPR002915">
    <property type="entry name" value="DeoC/FbaB/LacD_aldolase"/>
</dbReference>
<dbReference type="OrthoDB" id="9778711at2"/>